<protein>
    <submittedName>
        <fullName evidence="1">Uncharacterized protein</fullName>
    </submittedName>
</protein>
<accession>A0ABP9WDW3</accession>
<keyword evidence="2" id="KW-1185">Reference proteome</keyword>
<evidence type="ECO:0000313" key="1">
    <source>
        <dbReference type="EMBL" id="GAA5514915.1"/>
    </source>
</evidence>
<comment type="caution">
    <text evidence="1">The sequence shown here is derived from an EMBL/GenBank/DDBJ whole genome shotgun (WGS) entry which is preliminary data.</text>
</comment>
<organism evidence="1 2">
    <name type="scientific">Deinococcus carri</name>
    <dbReference type="NCBI Taxonomy" id="1211323"/>
    <lineage>
        <taxon>Bacteria</taxon>
        <taxon>Thermotogati</taxon>
        <taxon>Deinococcota</taxon>
        <taxon>Deinococci</taxon>
        <taxon>Deinococcales</taxon>
        <taxon>Deinococcaceae</taxon>
        <taxon>Deinococcus</taxon>
    </lineage>
</organism>
<dbReference type="EMBL" id="BAABRP010000027">
    <property type="protein sequence ID" value="GAA5514915.1"/>
    <property type="molecule type" value="Genomic_DNA"/>
</dbReference>
<gene>
    <name evidence="1" type="ORF">Dcar01_03679</name>
</gene>
<dbReference type="Proteomes" id="UP001401887">
    <property type="component" value="Unassembled WGS sequence"/>
</dbReference>
<name>A0ABP9WDW3_9DEIO</name>
<evidence type="ECO:0000313" key="2">
    <source>
        <dbReference type="Proteomes" id="UP001401887"/>
    </source>
</evidence>
<reference evidence="1 2" key="1">
    <citation type="submission" date="2024-02" db="EMBL/GenBank/DDBJ databases">
        <title>Deinococcus carri NBRC 110142.</title>
        <authorList>
            <person name="Ichikawa N."/>
            <person name="Katano-Makiyama Y."/>
            <person name="Hidaka K."/>
        </authorList>
    </citation>
    <scope>NUCLEOTIDE SEQUENCE [LARGE SCALE GENOMIC DNA]</scope>
    <source>
        <strain evidence="1 2">NBRC 110142</strain>
    </source>
</reference>
<sequence length="133" mass="15051">MIQQLSSIPNTPPAFKVPVSTLVDSTRRLFRHSVWYHPDSACPGWLHLTFEPGWLGNTASGRVCYVRHMTCLEGELHQTIERVQVEHGVHLWLRPIKVPTTWPRGNHWWPEVACAGLPLDAAKVRECLKAVAA</sequence>
<proteinExistence type="predicted"/>
<dbReference type="RefSeq" id="WP_345468190.1">
    <property type="nucleotide sequence ID" value="NZ_BAABRP010000027.1"/>
</dbReference>